<proteinExistence type="predicted"/>
<dbReference type="RefSeq" id="WP_085164150.1">
    <property type="nucleotide sequence ID" value="NZ_JACPNT010000066.1"/>
</dbReference>
<dbReference type="Pfam" id="PF04072">
    <property type="entry name" value="LCM"/>
    <property type="match status" value="1"/>
</dbReference>
<protein>
    <submittedName>
        <fullName evidence="3">Methyltransferase</fullName>
    </submittedName>
</protein>
<dbReference type="GO" id="GO:0008168">
    <property type="term" value="F:methyltransferase activity"/>
    <property type="evidence" value="ECO:0007669"/>
    <property type="project" value="UniProtKB-KW"/>
</dbReference>
<organism evidence="3 4">
    <name type="scientific">Mycobacterium nebraskense</name>
    <dbReference type="NCBI Taxonomy" id="244292"/>
    <lineage>
        <taxon>Bacteria</taxon>
        <taxon>Bacillati</taxon>
        <taxon>Actinomycetota</taxon>
        <taxon>Actinomycetes</taxon>
        <taxon>Mycobacteriales</taxon>
        <taxon>Mycobacteriaceae</taxon>
        <taxon>Mycobacterium</taxon>
    </lineage>
</organism>
<evidence type="ECO:0000256" key="1">
    <source>
        <dbReference type="ARBA" id="ARBA00022603"/>
    </source>
</evidence>
<accession>A0A1X2A2A9</accession>
<dbReference type="Proteomes" id="UP000193781">
    <property type="component" value="Unassembled WGS sequence"/>
</dbReference>
<dbReference type="InterPro" id="IPR016874">
    <property type="entry name" value="TcmP-like"/>
</dbReference>
<dbReference type="InterPro" id="IPR007213">
    <property type="entry name" value="Ppm1/Ppm2/Tcmp"/>
</dbReference>
<dbReference type="EMBL" id="LQPH01000009">
    <property type="protein sequence ID" value="ORW35106.1"/>
    <property type="molecule type" value="Genomic_DNA"/>
</dbReference>
<keyword evidence="4" id="KW-1185">Reference proteome</keyword>
<sequence>MYTPTLTIIHEKSGLAADADKTLIDDGFAKELFSRIDYDWRKTGVTARNAPAGTARRAYFDHWARHFLALHDSAVVLHLGCGLDDLVFRLDPGPDVEWYDVDYREVIALVTQLYPARKHYHPVAASVTDPAWLTDIPGDRPVLLIAQGLTYYLTEDDGIALLRRVVEHFPSGEMCFDVWNWLSIKLQKLNPVVRHSGATLHWAVNEPSDILDAVPGVRLLEAISFFETDEFKQLPSAVYRALGKMMRAVPTLRNVAQLHRYAF</sequence>
<name>A0A1X2A2A9_9MYCO</name>
<comment type="caution">
    <text evidence="3">The sequence shown here is derived from an EMBL/GenBank/DDBJ whole genome shotgun (WGS) entry which is preliminary data.</text>
</comment>
<evidence type="ECO:0000256" key="2">
    <source>
        <dbReference type="ARBA" id="ARBA00022679"/>
    </source>
</evidence>
<dbReference type="OrthoDB" id="9800233at2"/>
<evidence type="ECO:0000313" key="3">
    <source>
        <dbReference type="EMBL" id="ORW35106.1"/>
    </source>
</evidence>
<dbReference type="STRING" id="244292.ABW17_25345"/>
<dbReference type="InterPro" id="IPR029063">
    <property type="entry name" value="SAM-dependent_MTases_sf"/>
</dbReference>
<dbReference type="AlphaFoldDB" id="A0A1X2A2A9"/>
<keyword evidence="2 3" id="KW-0808">Transferase</keyword>
<dbReference type="Gene3D" id="3.40.50.150">
    <property type="entry name" value="Vaccinia Virus protein VP39"/>
    <property type="match status" value="1"/>
</dbReference>
<gene>
    <name evidence="3" type="ORF">AWC17_22460</name>
</gene>
<dbReference type="GO" id="GO:0032259">
    <property type="term" value="P:methylation"/>
    <property type="evidence" value="ECO:0007669"/>
    <property type="project" value="UniProtKB-KW"/>
</dbReference>
<dbReference type="SUPFAM" id="SSF53335">
    <property type="entry name" value="S-adenosyl-L-methionine-dependent methyltransferases"/>
    <property type="match status" value="1"/>
</dbReference>
<reference evidence="3 4" key="1">
    <citation type="submission" date="2016-01" db="EMBL/GenBank/DDBJ databases">
        <title>The new phylogeny of the genus Mycobacterium.</title>
        <authorList>
            <person name="Tarcisio F."/>
            <person name="Conor M."/>
            <person name="Antonella G."/>
            <person name="Elisabetta G."/>
            <person name="Giulia F.S."/>
            <person name="Sara T."/>
            <person name="Anna F."/>
            <person name="Clotilde B."/>
            <person name="Roberto B."/>
            <person name="Veronica D.S."/>
            <person name="Fabio R."/>
            <person name="Monica P."/>
            <person name="Olivier J."/>
            <person name="Enrico T."/>
            <person name="Nicola S."/>
        </authorList>
    </citation>
    <scope>NUCLEOTIDE SEQUENCE [LARGE SCALE GENOMIC DNA]</scope>
    <source>
        <strain evidence="3 4">DSM 44803</strain>
    </source>
</reference>
<dbReference type="PIRSF" id="PIRSF028177">
    <property type="entry name" value="Polyketide_synth_Omtfrase_TcmP"/>
    <property type="match status" value="1"/>
</dbReference>
<evidence type="ECO:0000313" key="4">
    <source>
        <dbReference type="Proteomes" id="UP000193781"/>
    </source>
</evidence>
<keyword evidence="1 3" id="KW-0489">Methyltransferase</keyword>
<dbReference type="PANTHER" id="PTHR43619:SF2">
    <property type="entry name" value="S-ADENOSYL-L-METHIONINE-DEPENDENT METHYLTRANSFERASES SUPERFAMILY PROTEIN"/>
    <property type="match status" value="1"/>
</dbReference>
<dbReference type="PANTHER" id="PTHR43619">
    <property type="entry name" value="S-ADENOSYL-L-METHIONINE-DEPENDENT METHYLTRANSFERASE YKTD-RELATED"/>
    <property type="match status" value="1"/>
</dbReference>